<dbReference type="AlphaFoldDB" id="A0A969PW12"/>
<gene>
    <name evidence="1" type="ORF">HCN83_13155</name>
</gene>
<reference evidence="1 2" key="1">
    <citation type="submission" date="2020-03" db="EMBL/GenBank/DDBJ databases">
        <title>Assessment of the enzymatic potential of alkaline-tolerant lipase obtained from Bacillus luteus H11 (technogenic soil) for the bioremediation of saline soils contaminated with petroleum substances.</title>
        <authorList>
            <person name="Kalwasinska A."/>
        </authorList>
    </citation>
    <scope>NUCLEOTIDE SEQUENCE [LARGE SCALE GENOMIC DNA]</scope>
    <source>
        <strain evidence="1 2">H11</strain>
    </source>
</reference>
<evidence type="ECO:0000313" key="2">
    <source>
        <dbReference type="Proteomes" id="UP000752012"/>
    </source>
</evidence>
<sequence length="194" mass="21308">MNHLLYSGLFEQQWLDFGEDLQSALLTFHRAQTIDDRIFQDLQQKAFQLHDLLESPAVSRSRIAIRYAAHSNLISAGEIDVLGKGVMHSYLEADGFITVHQRAIGGTLKSERGISVKEAGSPGGARTLLETAESGTIEIEHCHPDVVLTIGRARKLIDSEMTDIRASLDDDGRMQLFYSSSSSASSSETTSAKK</sequence>
<comment type="caution">
    <text evidence="1">The sequence shown here is derived from an EMBL/GenBank/DDBJ whole genome shotgun (WGS) entry which is preliminary data.</text>
</comment>
<keyword evidence="2" id="KW-1185">Reference proteome</keyword>
<dbReference type="RefSeq" id="WP_168008130.1">
    <property type="nucleotide sequence ID" value="NZ_JAATHJ010000024.1"/>
</dbReference>
<dbReference type="Proteomes" id="UP000752012">
    <property type="component" value="Unassembled WGS sequence"/>
</dbReference>
<proteinExistence type="predicted"/>
<name>A0A969PW12_9BACI</name>
<evidence type="ECO:0000313" key="1">
    <source>
        <dbReference type="EMBL" id="NJP38539.1"/>
    </source>
</evidence>
<organism evidence="1 2">
    <name type="scientific">Alkalicoccus luteus</name>
    <dbReference type="NCBI Taxonomy" id="1237094"/>
    <lineage>
        <taxon>Bacteria</taxon>
        <taxon>Bacillati</taxon>
        <taxon>Bacillota</taxon>
        <taxon>Bacilli</taxon>
        <taxon>Bacillales</taxon>
        <taxon>Bacillaceae</taxon>
        <taxon>Alkalicoccus</taxon>
    </lineage>
</organism>
<protein>
    <submittedName>
        <fullName evidence="1">DUF342 domain-containing protein</fullName>
    </submittedName>
</protein>
<accession>A0A969PW12</accession>
<dbReference type="EMBL" id="JAATHJ010000024">
    <property type="protein sequence ID" value="NJP38539.1"/>
    <property type="molecule type" value="Genomic_DNA"/>
</dbReference>